<feature type="compositionally biased region" description="Acidic residues" evidence="1">
    <location>
        <begin position="141"/>
        <end position="168"/>
    </location>
</feature>
<sequence length="273" mass="31758">MEKEMKTILKKKIQYQTLLHNWFTAPFATTQVLFTSTCTRITFPISKIPRSMPSPTAACDVEHCGNMLAYYDQPKRFVSDGDSKQLVKEMLDYLVKISEESCRLMKQEFNFLLEAIDQKLQDLQQKSESCEPSRDKTVEDSIQEDSNDEGDLMDTEDEEEEIESETEEDRVFIDRDVEEQEDNSPEPKKKKVHPLEKLGDRFQKYLQELPVLGSNSGKYDLNAVLLQNEGVNFTIKQNHNFMCLKTPHLRFFDVTNFLAPGFSYKFLKAYECP</sequence>
<feature type="compositionally biased region" description="Basic and acidic residues" evidence="1">
    <location>
        <begin position="128"/>
        <end position="139"/>
    </location>
</feature>
<accession>A0ABN8PYQ9</accession>
<gene>
    <name evidence="2" type="ORF">PEVE_00000330</name>
</gene>
<evidence type="ECO:0000313" key="3">
    <source>
        <dbReference type="Proteomes" id="UP001159427"/>
    </source>
</evidence>
<reference evidence="2 3" key="1">
    <citation type="submission" date="2022-05" db="EMBL/GenBank/DDBJ databases">
        <authorList>
            <consortium name="Genoscope - CEA"/>
            <person name="William W."/>
        </authorList>
    </citation>
    <scope>NUCLEOTIDE SEQUENCE [LARGE SCALE GENOMIC DNA]</scope>
</reference>
<protein>
    <submittedName>
        <fullName evidence="2">Uncharacterized protein</fullName>
    </submittedName>
</protein>
<feature type="region of interest" description="Disordered" evidence="1">
    <location>
        <begin position="124"/>
        <end position="193"/>
    </location>
</feature>
<organism evidence="2 3">
    <name type="scientific">Porites evermanni</name>
    <dbReference type="NCBI Taxonomy" id="104178"/>
    <lineage>
        <taxon>Eukaryota</taxon>
        <taxon>Metazoa</taxon>
        <taxon>Cnidaria</taxon>
        <taxon>Anthozoa</taxon>
        <taxon>Hexacorallia</taxon>
        <taxon>Scleractinia</taxon>
        <taxon>Fungiina</taxon>
        <taxon>Poritidae</taxon>
        <taxon>Porites</taxon>
    </lineage>
</organism>
<proteinExistence type="predicted"/>
<evidence type="ECO:0000313" key="2">
    <source>
        <dbReference type="EMBL" id="CAH3151178.1"/>
    </source>
</evidence>
<keyword evidence="3" id="KW-1185">Reference proteome</keyword>
<name>A0ABN8PYQ9_9CNID</name>
<dbReference type="EMBL" id="CALNXI010001005">
    <property type="protein sequence ID" value="CAH3151178.1"/>
    <property type="molecule type" value="Genomic_DNA"/>
</dbReference>
<dbReference type="Proteomes" id="UP001159427">
    <property type="component" value="Unassembled WGS sequence"/>
</dbReference>
<comment type="caution">
    <text evidence="2">The sequence shown here is derived from an EMBL/GenBank/DDBJ whole genome shotgun (WGS) entry which is preliminary data.</text>
</comment>
<evidence type="ECO:0000256" key="1">
    <source>
        <dbReference type="SAM" id="MobiDB-lite"/>
    </source>
</evidence>